<evidence type="ECO:0000256" key="1">
    <source>
        <dbReference type="ARBA" id="ARBA00004225"/>
    </source>
</evidence>
<comment type="similarity">
    <text evidence="2 10">Belongs to the mitochondrial carrier (TC 2.A.29) family.</text>
</comment>
<keyword evidence="7" id="KW-0496">Mitochondrion</keyword>
<keyword evidence="3 10" id="KW-0813">Transport</keyword>
<keyword evidence="12" id="KW-1185">Reference proteome</keyword>
<dbReference type="InterPro" id="IPR050567">
    <property type="entry name" value="Mitochondrial_Carrier"/>
</dbReference>
<dbReference type="AlphaFoldDB" id="A0A448ZSL1"/>
<comment type="subcellular location">
    <subcellularLocation>
        <location evidence="1">Mitochondrion membrane</location>
        <topology evidence="1">Multi-pass membrane protein</topology>
    </subcellularLocation>
</comment>
<keyword evidence="4 9" id="KW-0812">Transmembrane</keyword>
<evidence type="ECO:0000256" key="9">
    <source>
        <dbReference type="PROSITE-ProRule" id="PRU00282"/>
    </source>
</evidence>
<evidence type="ECO:0000256" key="6">
    <source>
        <dbReference type="ARBA" id="ARBA00022989"/>
    </source>
</evidence>
<gene>
    <name evidence="11" type="ORF">PSNMU_V1.4_AUG-EV-PASAV3_0121950</name>
</gene>
<keyword evidence="5" id="KW-0677">Repeat</keyword>
<evidence type="ECO:0008006" key="13">
    <source>
        <dbReference type="Google" id="ProtNLM"/>
    </source>
</evidence>
<name>A0A448ZSL1_9STRA</name>
<dbReference type="EMBL" id="CAACVS010000683">
    <property type="protein sequence ID" value="VEU45045.1"/>
    <property type="molecule type" value="Genomic_DNA"/>
</dbReference>
<evidence type="ECO:0000256" key="7">
    <source>
        <dbReference type="ARBA" id="ARBA00023128"/>
    </source>
</evidence>
<protein>
    <recommendedName>
        <fullName evidence="13">Mitochondrial carrier protein</fullName>
    </recommendedName>
</protein>
<feature type="repeat" description="Solcar" evidence="9">
    <location>
        <begin position="107"/>
        <end position="192"/>
    </location>
</feature>
<dbReference type="PROSITE" id="PS50920">
    <property type="entry name" value="SOLCAR"/>
    <property type="match status" value="3"/>
</dbReference>
<keyword evidence="6" id="KW-1133">Transmembrane helix</keyword>
<evidence type="ECO:0000313" key="12">
    <source>
        <dbReference type="Proteomes" id="UP000291116"/>
    </source>
</evidence>
<dbReference type="GO" id="GO:0022857">
    <property type="term" value="F:transmembrane transporter activity"/>
    <property type="evidence" value="ECO:0007669"/>
    <property type="project" value="TreeGrafter"/>
</dbReference>
<dbReference type="PANTHER" id="PTHR45624:SF10">
    <property type="entry name" value="SLC (SOLUTE CARRIER) HOMOLOG"/>
    <property type="match status" value="1"/>
</dbReference>
<evidence type="ECO:0000256" key="4">
    <source>
        <dbReference type="ARBA" id="ARBA00022692"/>
    </source>
</evidence>
<reference evidence="11 12" key="1">
    <citation type="submission" date="2019-01" db="EMBL/GenBank/DDBJ databases">
        <authorList>
            <person name="Ferrante I. M."/>
        </authorList>
    </citation>
    <scope>NUCLEOTIDE SEQUENCE [LARGE SCALE GENOMIC DNA]</scope>
    <source>
        <strain evidence="11 12">B856</strain>
    </source>
</reference>
<feature type="repeat" description="Solcar" evidence="9">
    <location>
        <begin position="220"/>
        <end position="305"/>
    </location>
</feature>
<dbReference type="Proteomes" id="UP000291116">
    <property type="component" value="Unassembled WGS sequence"/>
</dbReference>
<evidence type="ECO:0000256" key="10">
    <source>
        <dbReference type="RuleBase" id="RU000488"/>
    </source>
</evidence>
<dbReference type="SUPFAM" id="SSF103506">
    <property type="entry name" value="Mitochondrial carrier"/>
    <property type="match status" value="1"/>
</dbReference>
<keyword evidence="8 9" id="KW-0472">Membrane</keyword>
<accession>A0A448ZSL1</accession>
<sequence length="310" mass="33110">MKSLEELHLGEEAAGGLSAGIIGTIIGFPLDLIKTRLQTGSSSSSSSKGGRPSILSVGKDIVRSEGIPALYKGVGPPLISLSILNTTTFIQYAYFRELYHAGPGWDSRNFLAGISCAPASGLVSTVENFTKTQMQLDNLKPRREYTGSWNCFATLVRTHGPGIVYTGHVVNTIREVSFLGPYFFFYEGFREALLRQQERLRREAPEATGSGLWGSSLATSAKIAIPVAGGLSGALSWLVSFPLDCVRAGVQGQGMPPERGALRVLGDLVRTRGITGLYAGSSASIARAFLVSGSRFSAYEGALWLIRGGR</sequence>
<evidence type="ECO:0000256" key="3">
    <source>
        <dbReference type="ARBA" id="ARBA00022448"/>
    </source>
</evidence>
<evidence type="ECO:0000256" key="5">
    <source>
        <dbReference type="ARBA" id="ARBA00022737"/>
    </source>
</evidence>
<dbReference type="GO" id="GO:0031966">
    <property type="term" value="C:mitochondrial membrane"/>
    <property type="evidence" value="ECO:0007669"/>
    <property type="project" value="UniProtKB-SubCell"/>
</dbReference>
<feature type="repeat" description="Solcar" evidence="9">
    <location>
        <begin position="7"/>
        <end position="98"/>
    </location>
</feature>
<dbReference type="Pfam" id="PF00153">
    <property type="entry name" value="Mito_carr"/>
    <property type="match status" value="3"/>
</dbReference>
<evidence type="ECO:0000313" key="11">
    <source>
        <dbReference type="EMBL" id="VEU45045.1"/>
    </source>
</evidence>
<dbReference type="PRINTS" id="PR00926">
    <property type="entry name" value="MITOCARRIER"/>
</dbReference>
<dbReference type="PANTHER" id="PTHR45624">
    <property type="entry name" value="MITOCHONDRIAL BASIC AMINO ACIDS TRANSPORTER-RELATED"/>
    <property type="match status" value="1"/>
</dbReference>
<dbReference type="OrthoDB" id="409586at2759"/>
<dbReference type="InterPro" id="IPR023395">
    <property type="entry name" value="MCP_dom_sf"/>
</dbReference>
<dbReference type="Gene3D" id="1.50.40.10">
    <property type="entry name" value="Mitochondrial carrier domain"/>
    <property type="match status" value="1"/>
</dbReference>
<proteinExistence type="inferred from homology"/>
<dbReference type="InterPro" id="IPR018108">
    <property type="entry name" value="MCP_transmembrane"/>
</dbReference>
<evidence type="ECO:0000256" key="2">
    <source>
        <dbReference type="ARBA" id="ARBA00006375"/>
    </source>
</evidence>
<dbReference type="InterPro" id="IPR002067">
    <property type="entry name" value="MCP"/>
</dbReference>
<evidence type="ECO:0000256" key="8">
    <source>
        <dbReference type="ARBA" id="ARBA00023136"/>
    </source>
</evidence>
<organism evidence="11 12">
    <name type="scientific">Pseudo-nitzschia multistriata</name>
    <dbReference type="NCBI Taxonomy" id="183589"/>
    <lineage>
        <taxon>Eukaryota</taxon>
        <taxon>Sar</taxon>
        <taxon>Stramenopiles</taxon>
        <taxon>Ochrophyta</taxon>
        <taxon>Bacillariophyta</taxon>
        <taxon>Bacillariophyceae</taxon>
        <taxon>Bacillariophycidae</taxon>
        <taxon>Bacillariales</taxon>
        <taxon>Bacillariaceae</taxon>
        <taxon>Pseudo-nitzschia</taxon>
    </lineage>
</organism>